<dbReference type="InterPro" id="IPR009057">
    <property type="entry name" value="Homeodomain-like_sf"/>
</dbReference>
<dbReference type="InterPro" id="IPR050109">
    <property type="entry name" value="HTH-type_TetR-like_transc_reg"/>
</dbReference>
<dbReference type="PROSITE" id="PS50977">
    <property type="entry name" value="HTH_TETR_2"/>
    <property type="match status" value="1"/>
</dbReference>
<evidence type="ECO:0000256" key="1">
    <source>
        <dbReference type="ARBA" id="ARBA00023125"/>
    </source>
</evidence>
<dbReference type="Pfam" id="PF14246">
    <property type="entry name" value="TetR_C_7"/>
    <property type="match status" value="1"/>
</dbReference>
<dbReference type="InterPro" id="IPR039536">
    <property type="entry name" value="TetR_C_Proteobacteria"/>
</dbReference>
<dbReference type="PANTHER" id="PTHR30055">
    <property type="entry name" value="HTH-TYPE TRANSCRIPTIONAL REGULATOR RUTR"/>
    <property type="match status" value="1"/>
</dbReference>
<dbReference type="InterPro" id="IPR001647">
    <property type="entry name" value="HTH_TetR"/>
</dbReference>
<protein>
    <submittedName>
        <fullName evidence="4">TetR/AcrR family transcriptional regulator</fullName>
    </submittedName>
</protein>
<evidence type="ECO:0000313" key="5">
    <source>
        <dbReference type="Proteomes" id="UP001596058"/>
    </source>
</evidence>
<dbReference type="EMBL" id="JBHSPA010000031">
    <property type="protein sequence ID" value="MFC5827889.1"/>
    <property type="molecule type" value="Genomic_DNA"/>
</dbReference>
<feature type="domain" description="HTH tetR-type" evidence="3">
    <location>
        <begin position="10"/>
        <end position="70"/>
    </location>
</feature>
<dbReference type="RefSeq" id="WP_379517389.1">
    <property type="nucleotide sequence ID" value="NZ_JBHSPA010000031.1"/>
</dbReference>
<dbReference type="Pfam" id="PF00440">
    <property type="entry name" value="TetR_N"/>
    <property type="match status" value="1"/>
</dbReference>
<sequence>MGGEVPRGLPAKRAAVMRAAQEAFIQEGYGGASIDKIAADAGVSKQTVYNHFGDKQRLFLAVVEAARAEVDAQSVVDDSLLRSPERLERDLTTLGTELLRVVLDERVSAMRRLLIAESARHPELNDRCGGGGQGKGTIPRVVEWLTLRLALLTVQGVLHVPDPEEAASHFVALLSFPGQQQSNYGAQPLTDKQMEKLSRSAADIFLRAYRAHD</sequence>
<reference evidence="5" key="1">
    <citation type="journal article" date="2019" name="Int. J. Syst. Evol. Microbiol.">
        <title>The Global Catalogue of Microorganisms (GCM) 10K type strain sequencing project: providing services to taxonomists for standard genome sequencing and annotation.</title>
        <authorList>
            <consortium name="The Broad Institute Genomics Platform"/>
            <consortium name="The Broad Institute Genome Sequencing Center for Infectious Disease"/>
            <person name="Wu L."/>
            <person name="Ma J."/>
        </authorList>
    </citation>
    <scope>NUCLEOTIDE SEQUENCE [LARGE SCALE GENOMIC DNA]</scope>
    <source>
        <strain evidence="5">CCUG 53903</strain>
    </source>
</reference>
<keyword evidence="5" id="KW-1185">Reference proteome</keyword>
<dbReference type="PANTHER" id="PTHR30055:SF146">
    <property type="entry name" value="HTH-TYPE TRANSCRIPTIONAL DUAL REGULATOR CECR"/>
    <property type="match status" value="1"/>
</dbReference>
<evidence type="ECO:0000313" key="4">
    <source>
        <dbReference type="EMBL" id="MFC5827889.1"/>
    </source>
</evidence>
<gene>
    <name evidence="4" type="ORF">ACFPZ3_28845</name>
</gene>
<accession>A0ABW1CQ45</accession>
<organism evidence="4 5">
    <name type="scientific">Nonomuraea insulae</name>
    <dbReference type="NCBI Taxonomy" id="1616787"/>
    <lineage>
        <taxon>Bacteria</taxon>
        <taxon>Bacillati</taxon>
        <taxon>Actinomycetota</taxon>
        <taxon>Actinomycetes</taxon>
        <taxon>Streptosporangiales</taxon>
        <taxon>Streptosporangiaceae</taxon>
        <taxon>Nonomuraea</taxon>
    </lineage>
</organism>
<dbReference type="PRINTS" id="PR00455">
    <property type="entry name" value="HTHTETR"/>
</dbReference>
<dbReference type="SUPFAM" id="SSF46689">
    <property type="entry name" value="Homeodomain-like"/>
    <property type="match status" value="1"/>
</dbReference>
<dbReference type="Proteomes" id="UP001596058">
    <property type="component" value="Unassembled WGS sequence"/>
</dbReference>
<evidence type="ECO:0000259" key="3">
    <source>
        <dbReference type="PROSITE" id="PS50977"/>
    </source>
</evidence>
<comment type="caution">
    <text evidence="4">The sequence shown here is derived from an EMBL/GenBank/DDBJ whole genome shotgun (WGS) entry which is preliminary data.</text>
</comment>
<evidence type="ECO:0000256" key="2">
    <source>
        <dbReference type="PROSITE-ProRule" id="PRU00335"/>
    </source>
</evidence>
<proteinExistence type="predicted"/>
<feature type="DNA-binding region" description="H-T-H motif" evidence="2">
    <location>
        <begin position="33"/>
        <end position="52"/>
    </location>
</feature>
<keyword evidence="1 2" id="KW-0238">DNA-binding</keyword>
<dbReference type="Gene3D" id="1.10.357.10">
    <property type="entry name" value="Tetracycline Repressor, domain 2"/>
    <property type="match status" value="1"/>
</dbReference>
<name>A0ABW1CQ45_9ACTN</name>